<gene>
    <name evidence="1" type="ORF">LITE_LOCUS22986</name>
</gene>
<keyword evidence="2" id="KW-1185">Reference proteome</keyword>
<organism evidence="1 2">
    <name type="scientific">Linum tenue</name>
    <dbReference type="NCBI Taxonomy" id="586396"/>
    <lineage>
        <taxon>Eukaryota</taxon>
        <taxon>Viridiplantae</taxon>
        <taxon>Streptophyta</taxon>
        <taxon>Embryophyta</taxon>
        <taxon>Tracheophyta</taxon>
        <taxon>Spermatophyta</taxon>
        <taxon>Magnoliopsida</taxon>
        <taxon>eudicotyledons</taxon>
        <taxon>Gunneridae</taxon>
        <taxon>Pentapetalae</taxon>
        <taxon>rosids</taxon>
        <taxon>fabids</taxon>
        <taxon>Malpighiales</taxon>
        <taxon>Linaceae</taxon>
        <taxon>Linum</taxon>
    </lineage>
</organism>
<dbReference type="EMBL" id="CAMGYJ010000006">
    <property type="protein sequence ID" value="CAI0431375.1"/>
    <property type="molecule type" value="Genomic_DNA"/>
</dbReference>
<accession>A0AAV0LA37</accession>
<sequence length="151" mass="16374">MLIGGAVREAAVLGYHVTPLFSYYAYHGPVFRGWVGNGAGVELEKLLKHMLDESDPRLPPGYIKLDEVRSILPSLLSSFSVFGDLPSHQVTRIPPFSDDKTSKNEWPSIEDVDAHLAGASRSHIASSAIKTDCGMAVLTKLAKELVSVPQS</sequence>
<evidence type="ECO:0000313" key="2">
    <source>
        <dbReference type="Proteomes" id="UP001154282"/>
    </source>
</evidence>
<evidence type="ECO:0000313" key="1">
    <source>
        <dbReference type="EMBL" id="CAI0431375.1"/>
    </source>
</evidence>
<protein>
    <submittedName>
        <fullName evidence="1">Uncharacterized protein</fullName>
    </submittedName>
</protein>
<proteinExistence type="predicted"/>
<dbReference type="Proteomes" id="UP001154282">
    <property type="component" value="Unassembled WGS sequence"/>
</dbReference>
<name>A0AAV0LA37_9ROSI</name>
<dbReference type="AlphaFoldDB" id="A0AAV0LA37"/>
<comment type="caution">
    <text evidence="1">The sequence shown here is derived from an EMBL/GenBank/DDBJ whole genome shotgun (WGS) entry which is preliminary data.</text>
</comment>
<reference evidence="1" key="1">
    <citation type="submission" date="2022-08" db="EMBL/GenBank/DDBJ databases">
        <authorList>
            <person name="Gutierrez-Valencia J."/>
        </authorList>
    </citation>
    <scope>NUCLEOTIDE SEQUENCE</scope>
</reference>